<evidence type="ECO:0000256" key="1">
    <source>
        <dbReference type="ARBA" id="ARBA00022723"/>
    </source>
</evidence>
<dbReference type="GO" id="GO:0008270">
    <property type="term" value="F:zinc ion binding"/>
    <property type="evidence" value="ECO:0007669"/>
    <property type="project" value="UniProtKB-KW"/>
</dbReference>
<dbReference type="Gene3D" id="6.10.140.2220">
    <property type="match status" value="1"/>
</dbReference>
<feature type="region of interest" description="Disordered" evidence="5">
    <location>
        <begin position="609"/>
        <end position="641"/>
    </location>
</feature>
<sequence length="782" mass="78635">MSRRLRQAREPDGSSSEPSATAVQLINERAHILGLQLQQAALAARIAAAIKSHGQPTPEQQLQELLSRGVLAADLESARSEVAALNALLERVTSGRLASTSAPSGSTPAAAAHAGPHRAGSGRHTSQSGPGGAPAGAIGAAAGVASGASAGAITRAASSKQFSALAAEHVRHWLDQARESVAVLEDLAAPGGIEEWRPSLEGAEAGPLPRPPGGPPVAHFIARIPPELTALMILPPIAYEGIGGGGYGNGGGGAAAAGGGVLWSAAPLLPDPGAGVVYVVALHEAAEQLWPALAGGDLVLLLPGRYNWPEGSVVLRAAVRVLGLGRQPGDVVIHNNEEDDVFVECCAGPGPPPPPPLLLTAQQQQQQATQPQVQAGQQAAETGGGEGPGVVLENLTLLQLGGYEGALRVVRGRTTLVDVVVQFAMGGLQVDPGAHLVMRGCRVVGGATAGVTVAAGGMLELLAGCELSRCGGGDDVVPKDLGGVEVLVPLADCPRLAQPSARAVLQAHEDLLSPSRDLSGACPPPAADEAGGPVGGLPPWDSLPALLGTTQQPATVVVGPGCVIQEGFASPGVDWSSTRIRLMMEGNPARPGRRATKIEVAAAAAATSSALRGQQHGGADAATGLSGNGVGGGRSGAAATAAGGRRLGNGVVVGCRTLRQQLCAAVARAQRRQRGLDEDSGVRGEGRGGSSSSSSGSGGSSEGAEDDEDEGETGSSDTSGSAGDEWEEEQTNADSRRGRCGGCLAVWYCGEECQRKDWPRHAPECWALRGAELGAGARGAVT</sequence>
<dbReference type="EMBL" id="LSYV01000006">
    <property type="protein sequence ID" value="KXZ54373.1"/>
    <property type="molecule type" value="Genomic_DNA"/>
</dbReference>
<feature type="compositionally biased region" description="Basic and acidic residues" evidence="5">
    <location>
        <begin position="674"/>
        <end position="686"/>
    </location>
</feature>
<feature type="domain" description="MYND-type" evidence="6">
    <location>
        <begin position="739"/>
        <end position="765"/>
    </location>
</feature>
<feature type="compositionally biased region" description="Low complexity" evidence="5">
    <location>
        <begin position="713"/>
        <end position="723"/>
    </location>
</feature>
<gene>
    <name evidence="7" type="ORF">GPECTOR_5g452</name>
</gene>
<comment type="caution">
    <text evidence="7">The sequence shown here is derived from an EMBL/GenBank/DDBJ whole genome shotgun (WGS) entry which is preliminary data.</text>
</comment>
<name>A0A150GXA5_GONPE</name>
<evidence type="ECO:0000256" key="2">
    <source>
        <dbReference type="ARBA" id="ARBA00022771"/>
    </source>
</evidence>
<feature type="region of interest" description="Disordered" evidence="5">
    <location>
        <begin position="670"/>
        <end position="739"/>
    </location>
</feature>
<dbReference type="AlphaFoldDB" id="A0A150GXA5"/>
<dbReference type="OrthoDB" id="546136at2759"/>
<evidence type="ECO:0000256" key="4">
    <source>
        <dbReference type="PROSITE-ProRule" id="PRU00134"/>
    </source>
</evidence>
<reference evidence="8" key="1">
    <citation type="journal article" date="2016" name="Nat. Commun.">
        <title>The Gonium pectorale genome demonstrates co-option of cell cycle regulation during the evolution of multicellularity.</title>
        <authorList>
            <person name="Hanschen E.R."/>
            <person name="Marriage T.N."/>
            <person name="Ferris P.J."/>
            <person name="Hamaji T."/>
            <person name="Toyoda A."/>
            <person name="Fujiyama A."/>
            <person name="Neme R."/>
            <person name="Noguchi H."/>
            <person name="Minakuchi Y."/>
            <person name="Suzuki M."/>
            <person name="Kawai-Toyooka H."/>
            <person name="Smith D.R."/>
            <person name="Sparks H."/>
            <person name="Anderson J."/>
            <person name="Bakaric R."/>
            <person name="Luria V."/>
            <person name="Karger A."/>
            <person name="Kirschner M.W."/>
            <person name="Durand P.M."/>
            <person name="Michod R.E."/>
            <person name="Nozaki H."/>
            <person name="Olson B.J."/>
        </authorList>
    </citation>
    <scope>NUCLEOTIDE SEQUENCE [LARGE SCALE GENOMIC DNA]</scope>
    <source>
        <strain evidence="8">NIES-2863</strain>
    </source>
</reference>
<feature type="compositionally biased region" description="Low complexity" evidence="5">
    <location>
        <begin position="358"/>
        <end position="381"/>
    </location>
</feature>
<dbReference type="SUPFAM" id="SSF144232">
    <property type="entry name" value="HIT/MYND zinc finger-like"/>
    <property type="match status" value="1"/>
</dbReference>
<evidence type="ECO:0000313" key="7">
    <source>
        <dbReference type="EMBL" id="KXZ54373.1"/>
    </source>
</evidence>
<evidence type="ECO:0000313" key="8">
    <source>
        <dbReference type="Proteomes" id="UP000075714"/>
    </source>
</evidence>
<dbReference type="InterPro" id="IPR011050">
    <property type="entry name" value="Pectin_lyase_fold/virulence"/>
</dbReference>
<accession>A0A150GXA5</accession>
<feature type="compositionally biased region" description="Low complexity" evidence="5">
    <location>
        <begin position="98"/>
        <end position="124"/>
    </location>
</feature>
<keyword evidence="1" id="KW-0479">Metal-binding</keyword>
<keyword evidence="3" id="KW-0862">Zinc</keyword>
<dbReference type="InterPro" id="IPR002893">
    <property type="entry name" value="Znf_MYND"/>
</dbReference>
<dbReference type="Pfam" id="PF01753">
    <property type="entry name" value="zf-MYND"/>
    <property type="match status" value="1"/>
</dbReference>
<dbReference type="Proteomes" id="UP000075714">
    <property type="component" value="Unassembled WGS sequence"/>
</dbReference>
<proteinExistence type="predicted"/>
<evidence type="ECO:0000259" key="6">
    <source>
        <dbReference type="PROSITE" id="PS50865"/>
    </source>
</evidence>
<dbReference type="SUPFAM" id="SSF51126">
    <property type="entry name" value="Pectin lyase-like"/>
    <property type="match status" value="1"/>
</dbReference>
<protein>
    <recommendedName>
        <fullName evidence="6">MYND-type domain-containing protein</fullName>
    </recommendedName>
</protein>
<feature type="region of interest" description="Disordered" evidence="5">
    <location>
        <begin position="98"/>
        <end position="134"/>
    </location>
</feature>
<feature type="compositionally biased region" description="Acidic residues" evidence="5">
    <location>
        <begin position="703"/>
        <end position="712"/>
    </location>
</feature>
<feature type="region of interest" description="Disordered" evidence="5">
    <location>
        <begin position="517"/>
        <end position="541"/>
    </location>
</feature>
<evidence type="ECO:0000256" key="3">
    <source>
        <dbReference type="ARBA" id="ARBA00022833"/>
    </source>
</evidence>
<organism evidence="7 8">
    <name type="scientific">Gonium pectorale</name>
    <name type="common">Green alga</name>
    <dbReference type="NCBI Taxonomy" id="33097"/>
    <lineage>
        <taxon>Eukaryota</taxon>
        <taxon>Viridiplantae</taxon>
        <taxon>Chlorophyta</taxon>
        <taxon>core chlorophytes</taxon>
        <taxon>Chlorophyceae</taxon>
        <taxon>CS clade</taxon>
        <taxon>Chlamydomonadales</taxon>
        <taxon>Volvocaceae</taxon>
        <taxon>Gonium</taxon>
    </lineage>
</organism>
<keyword evidence="2 4" id="KW-0863">Zinc-finger</keyword>
<keyword evidence="8" id="KW-1185">Reference proteome</keyword>
<dbReference type="PROSITE" id="PS50865">
    <property type="entry name" value="ZF_MYND_2"/>
    <property type="match status" value="1"/>
</dbReference>
<feature type="region of interest" description="Disordered" evidence="5">
    <location>
        <begin position="353"/>
        <end position="387"/>
    </location>
</feature>
<evidence type="ECO:0000256" key="5">
    <source>
        <dbReference type="SAM" id="MobiDB-lite"/>
    </source>
</evidence>
<feature type="compositionally biased region" description="Gly residues" evidence="5">
    <location>
        <begin position="626"/>
        <end position="635"/>
    </location>
</feature>